<gene>
    <name evidence="2" type="ORF">BOVATA_006360</name>
</gene>
<feature type="compositionally biased region" description="Acidic residues" evidence="1">
    <location>
        <begin position="196"/>
        <end position="209"/>
    </location>
</feature>
<evidence type="ECO:0000313" key="2">
    <source>
        <dbReference type="EMBL" id="GBE59143.1"/>
    </source>
</evidence>
<evidence type="ECO:0000313" key="3">
    <source>
        <dbReference type="Proteomes" id="UP000236319"/>
    </source>
</evidence>
<feature type="region of interest" description="Disordered" evidence="1">
    <location>
        <begin position="186"/>
        <end position="209"/>
    </location>
</feature>
<dbReference type="PANTHER" id="PTHR36527:SF3">
    <property type="entry name" value="OS01G0282866 PROTEIN"/>
    <property type="match status" value="1"/>
</dbReference>
<name>A0A2H6K819_9APIC</name>
<proteinExistence type="predicted"/>
<dbReference type="PANTHER" id="PTHR36527">
    <property type="entry name" value="OS01G0282866 PROTEIN"/>
    <property type="match status" value="1"/>
</dbReference>
<comment type="caution">
    <text evidence="2">The sequence shown here is derived from an EMBL/GenBank/DDBJ whole genome shotgun (WGS) entry which is preliminary data.</text>
</comment>
<protein>
    <submittedName>
        <fullName evidence="2">Uncharacterized protein</fullName>
    </submittedName>
</protein>
<dbReference type="RefSeq" id="XP_028865386.1">
    <property type="nucleotide sequence ID" value="XM_029009553.1"/>
</dbReference>
<dbReference type="EMBL" id="BDSA01000001">
    <property type="protein sequence ID" value="GBE59143.1"/>
    <property type="molecule type" value="Genomic_DNA"/>
</dbReference>
<keyword evidence="3" id="KW-1185">Reference proteome</keyword>
<dbReference type="OrthoDB" id="8043378at2759"/>
<dbReference type="GeneID" id="39872913"/>
<dbReference type="Proteomes" id="UP000236319">
    <property type="component" value="Unassembled WGS sequence"/>
</dbReference>
<dbReference type="VEuPathDB" id="PiroplasmaDB:BOVATA_006360"/>
<sequence>MRPPIPHRRDFAHVSVCLVVCLVLLSDILVVLNGGLLVLLVLADQVVHVGLRLRELHLVHALAGVPVKERLAPEHGGELLRHPLEHVLDGGGVADERDSHLQTLGRDVTHARLGVVWDPLHEVRAVLILDHRHLLVDLLGTHAAPEHGAGGEVAAPPGVGRAHHVLGVEHLLRQLGHGERAVLLAAPAGERRETDHEEVEPGEGDEVDSEFPQVRVELSGESQRAGDTRHSGRYEVVEVSVGGRGELERAEANVVQGFVVDNLDLVGVLDQLVHGQGGVVGLNDGVGDLGVLLADLADQQSSHTTSGTTSERVCDLEALEAVASLSLLAYNIKDGVDEFSALCVVSLGPVVSRTGLPEYEVVRPEELPEWSSAHGVHGAGFEVHQNGAGHVATAGSLIVEHVNALQLEVAVAVVRSALQNYKTSSSPKSRQGYDGEDAQCPHWQIRHVPNAL</sequence>
<evidence type="ECO:0000256" key="1">
    <source>
        <dbReference type="SAM" id="MobiDB-lite"/>
    </source>
</evidence>
<dbReference type="AlphaFoldDB" id="A0A2H6K819"/>
<reference evidence="2 3" key="1">
    <citation type="journal article" date="2017" name="BMC Genomics">
        <title>Whole-genome assembly of Babesia ovata and comparative genomics between closely related pathogens.</title>
        <authorList>
            <person name="Yamagishi J."/>
            <person name="Asada M."/>
            <person name="Hakimi H."/>
            <person name="Tanaka T.Q."/>
            <person name="Sugimoto C."/>
            <person name="Kawazu S."/>
        </authorList>
    </citation>
    <scope>NUCLEOTIDE SEQUENCE [LARGE SCALE GENOMIC DNA]</scope>
    <source>
        <strain evidence="2 3">Miyake</strain>
    </source>
</reference>
<organism evidence="2 3">
    <name type="scientific">Babesia ovata</name>
    <dbReference type="NCBI Taxonomy" id="189622"/>
    <lineage>
        <taxon>Eukaryota</taxon>
        <taxon>Sar</taxon>
        <taxon>Alveolata</taxon>
        <taxon>Apicomplexa</taxon>
        <taxon>Aconoidasida</taxon>
        <taxon>Piroplasmida</taxon>
        <taxon>Babesiidae</taxon>
        <taxon>Babesia</taxon>
    </lineage>
</organism>
<accession>A0A2H6K819</accession>